<sequence length="435" mass="47604">MPRLLVQLASYNTNLQGEDGVPQSLVDWLAPTLQVSDFLTTSSTHPEHHHPADIIAVGFQELLPLHLGLSGLSTKVIENRNSHILEQIETFTKERYGLVNKIVNGGVALLVYARDGGVARTACDVETAWTGTGPGWMANKGAVGLRFRIPGTDGGAGETYTFVCAHLTAHAEKLRNRIADWHHIVGTLLFASPESKTARTTLYHTSHLFLVGDLNFRVVLPPEHPLKGAPSAIGQALTAQSARDAFKEYDQLSVERRNPANQLFVGLREGEFWKFKCSYKYTIGQVDRYSSKRTPAWTDRVLYTTYSDSPDAPNESAITNVLYTSIPGYTTSDHKPIVSLLLLPESTSTADTSEPPILRLPEDYSPVPDPRADLKRYTGRALDRFIGRIWWFLTLLGAGSTVVGIFNFVLGLGAWGWWHAKAGGGGVGDGGGIIV</sequence>
<feature type="transmembrane region" description="Helical" evidence="1">
    <location>
        <begin position="389"/>
        <end position="418"/>
    </location>
</feature>
<keyword evidence="1" id="KW-0472">Membrane</keyword>
<name>A0A8H6TUB0_MYCCL</name>
<protein>
    <submittedName>
        <fullName evidence="3">Inositol polyphosphate phosphatase</fullName>
    </submittedName>
</protein>
<keyword evidence="4" id="KW-1185">Reference proteome</keyword>
<keyword evidence="1" id="KW-1133">Transmembrane helix</keyword>
<keyword evidence="1" id="KW-0812">Transmembrane</keyword>
<evidence type="ECO:0000313" key="4">
    <source>
        <dbReference type="Proteomes" id="UP000613580"/>
    </source>
</evidence>
<dbReference type="InterPro" id="IPR000300">
    <property type="entry name" value="IPPc"/>
</dbReference>
<dbReference type="Proteomes" id="UP000613580">
    <property type="component" value="Unassembled WGS sequence"/>
</dbReference>
<dbReference type="SMART" id="SM00128">
    <property type="entry name" value="IPPc"/>
    <property type="match status" value="1"/>
</dbReference>
<dbReference type="SUPFAM" id="SSF56219">
    <property type="entry name" value="DNase I-like"/>
    <property type="match status" value="1"/>
</dbReference>
<dbReference type="AlphaFoldDB" id="A0A8H6TUB0"/>
<dbReference type="PANTHER" id="PTHR11200">
    <property type="entry name" value="INOSITOL 5-PHOSPHATASE"/>
    <property type="match status" value="1"/>
</dbReference>
<dbReference type="Gene3D" id="3.60.10.10">
    <property type="entry name" value="Endonuclease/exonuclease/phosphatase"/>
    <property type="match status" value="1"/>
</dbReference>
<dbReference type="GO" id="GO:0004439">
    <property type="term" value="F:phosphatidylinositol-4,5-bisphosphate 5-phosphatase activity"/>
    <property type="evidence" value="ECO:0007669"/>
    <property type="project" value="TreeGrafter"/>
</dbReference>
<dbReference type="Pfam" id="PF22669">
    <property type="entry name" value="Exo_endo_phos2"/>
    <property type="match status" value="1"/>
</dbReference>
<proteinExistence type="predicted"/>
<evidence type="ECO:0000259" key="2">
    <source>
        <dbReference type="SMART" id="SM00128"/>
    </source>
</evidence>
<dbReference type="GO" id="GO:0046856">
    <property type="term" value="P:phosphatidylinositol dephosphorylation"/>
    <property type="evidence" value="ECO:0007669"/>
    <property type="project" value="InterPro"/>
</dbReference>
<dbReference type="OrthoDB" id="62798at2759"/>
<organism evidence="3 4">
    <name type="scientific">Mycena chlorophos</name>
    <name type="common">Agaric fungus</name>
    <name type="synonym">Agaricus chlorophos</name>
    <dbReference type="NCBI Taxonomy" id="658473"/>
    <lineage>
        <taxon>Eukaryota</taxon>
        <taxon>Fungi</taxon>
        <taxon>Dikarya</taxon>
        <taxon>Basidiomycota</taxon>
        <taxon>Agaricomycotina</taxon>
        <taxon>Agaricomycetes</taxon>
        <taxon>Agaricomycetidae</taxon>
        <taxon>Agaricales</taxon>
        <taxon>Marasmiineae</taxon>
        <taxon>Mycenaceae</taxon>
        <taxon>Mycena</taxon>
    </lineage>
</organism>
<dbReference type="InterPro" id="IPR036691">
    <property type="entry name" value="Endo/exonu/phosph_ase_sf"/>
</dbReference>
<dbReference type="InterPro" id="IPR046985">
    <property type="entry name" value="IP5"/>
</dbReference>
<evidence type="ECO:0000256" key="1">
    <source>
        <dbReference type="SAM" id="Phobius"/>
    </source>
</evidence>
<dbReference type="PANTHER" id="PTHR11200:SF286">
    <property type="entry name" value="5-PHOSPHATASE, PUTATIVE (AFU_ORTHOLOGUE AFUA_5G07600)-RELATED"/>
    <property type="match status" value="1"/>
</dbReference>
<accession>A0A8H6TUB0</accession>
<feature type="domain" description="Inositol polyphosphate-related phosphatase" evidence="2">
    <location>
        <begin position="2"/>
        <end position="349"/>
    </location>
</feature>
<comment type="caution">
    <text evidence="3">The sequence shown here is derived from an EMBL/GenBank/DDBJ whole genome shotgun (WGS) entry which is preliminary data.</text>
</comment>
<reference evidence="3" key="1">
    <citation type="submission" date="2020-05" db="EMBL/GenBank/DDBJ databases">
        <title>Mycena genomes resolve the evolution of fungal bioluminescence.</title>
        <authorList>
            <person name="Tsai I.J."/>
        </authorList>
    </citation>
    <scope>NUCLEOTIDE SEQUENCE</scope>
    <source>
        <strain evidence="3">110903Hualien_Pintung</strain>
    </source>
</reference>
<evidence type="ECO:0000313" key="3">
    <source>
        <dbReference type="EMBL" id="KAF7323179.1"/>
    </source>
</evidence>
<gene>
    <name evidence="3" type="ORF">HMN09_00098400</name>
</gene>
<dbReference type="EMBL" id="JACAZE010000001">
    <property type="protein sequence ID" value="KAF7323179.1"/>
    <property type="molecule type" value="Genomic_DNA"/>
</dbReference>